<sequence length="26" mass="3090">MRSRLITSAIWNSRNVLSLVYVSIYF</sequence>
<accession>A0A0E9SMP2</accession>
<name>A0A0E9SMP2_ANGAN</name>
<reference evidence="1" key="2">
    <citation type="journal article" date="2015" name="Fish Shellfish Immunol.">
        <title>Early steps in the European eel (Anguilla anguilla)-Vibrio vulnificus interaction in the gills: Role of the RtxA13 toxin.</title>
        <authorList>
            <person name="Callol A."/>
            <person name="Pajuelo D."/>
            <person name="Ebbesson L."/>
            <person name="Teles M."/>
            <person name="MacKenzie S."/>
            <person name="Amaro C."/>
        </authorList>
    </citation>
    <scope>NUCLEOTIDE SEQUENCE</scope>
</reference>
<dbReference type="AlphaFoldDB" id="A0A0E9SMP2"/>
<organism evidence="1">
    <name type="scientific">Anguilla anguilla</name>
    <name type="common">European freshwater eel</name>
    <name type="synonym">Muraena anguilla</name>
    <dbReference type="NCBI Taxonomy" id="7936"/>
    <lineage>
        <taxon>Eukaryota</taxon>
        <taxon>Metazoa</taxon>
        <taxon>Chordata</taxon>
        <taxon>Craniata</taxon>
        <taxon>Vertebrata</taxon>
        <taxon>Euteleostomi</taxon>
        <taxon>Actinopterygii</taxon>
        <taxon>Neopterygii</taxon>
        <taxon>Teleostei</taxon>
        <taxon>Anguilliformes</taxon>
        <taxon>Anguillidae</taxon>
        <taxon>Anguilla</taxon>
    </lineage>
</organism>
<reference evidence="1" key="1">
    <citation type="submission" date="2014-11" db="EMBL/GenBank/DDBJ databases">
        <authorList>
            <person name="Amaro Gonzalez C."/>
        </authorList>
    </citation>
    <scope>NUCLEOTIDE SEQUENCE</scope>
</reference>
<protein>
    <submittedName>
        <fullName evidence="1">Uncharacterized protein</fullName>
    </submittedName>
</protein>
<dbReference type="EMBL" id="GBXM01066652">
    <property type="protein sequence ID" value="JAH41925.1"/>
    <property type="molecule type" value="Transcribed_RNA"/>
</dbReference>
<evidence type="ECO:0000313" key="1">
    <source>
        <dbReference type="EMBL" id="JAH41925.1"/>
    </source>
</evidence>
<proteinExistence type="predicted"/>